<reference evidence="1" key="1">
    <citation type="submission" date="2022-12" db="EMBL/GenBank/DDBJ databases">
        <title>Isolation and characterisation of novel Methanocorpusculum spp. from native Australian herbivores indicates the genus is ancestrally host-associated.</title>
        <authorList>
            <person name="Volmer J.G."/>
            <person name="Soo R.M."/>
            <person name="Evans P.N."/>
            <person name="Hoedt E.C."/>
            <person name="Astorga Alsina A.L."/>
            <person name="Woodcroft B.J."/>
            <person name="Tyson G.W."/>
            <person name="Hugenholtz P."/>
            <person name="Morrison M."/>
        </authorList>
    </citation>
    <scope>NUCLEOTIDE SEQUENCE</scope>
    <source>
        <strain evidence="1">MG</strain>
    </source>
</reference>
<organism evidence="1 2">
    <name type="scientific">Methanocorpusculum petauri</name>
    <dbReference type="NCBI Taxonomy" id="3002863"/>
    <lineage>
        <taxon>Archaea</taxon>
        <taxon>Methanobacteriati</taxon>
        <taxon>Methanobacteriota</taxon>
        <taxon>Stenosarchaea group</taxon>
        <taxon>Methanomicrobia</taxon>
        <taxon>Methanomicrobiales</taxon>
        <taxon>Methanocorpusculaceae</taxon>
        <taxon>Methanocorpusculum</taxon>
    </lineage>
</organism>
<comment type="caution">
    <text evidence="1">The sequence shown here is derived from an EMBL/GenBank/DDBJ whole genome shotgun (WGS) entry which is preliminary data.</text>
</comment>
<sequence length="78" mass="9341">MANEFERAVVICINRYFTEHRTKGFAYRLKQAHFNTQYIDIIVSGIQFTIIFERIFFIRGVSRHFSLCITQDKNKNPH</sequence>
<dbReference type="Proteomes" id="UP001141422">
    <property type="component" value="Unassembled WGS sequence"/>
</dbReference>
<name>A0ABT4IFY9_9EURY</name>
<proteinExistence type="predicted"/>
<evidence type="ECO:0000313" key="1">
    <source>
        <dbReference type="EMBL" id="MCZ0860043.1"/>
    </source>
</evidence>
<protein>
    <submittedName>
        <fullName evidence="1">Uncharacterized protein</fullName>
    </submittedName>
</protein>
<accession>A0ABT4IFY9</accession>
<keyword evidence="2" id="KW-1185">Reference proteome</keyword>
<dbReference type="EMBL" id="JAPTGB010000003">
    <property type="protein sequence ID" value="MCZ0860043.1"/>
    <property type="molecule type" value="Genomic_DNA"/>
</dbReference>
<evidence type="ECO:0000313" key="2">
    <source>
        <dbReference type="Proteomes" id="UP001141422"/>
    </source>
</evidence>
<gene>
    <name evidence="1" type="ORF">O0S10_02215</name>
</gene>